<dbReference type="PANTHER" id="PTHR11079:SF162">
    <property type="entry name" value="RIBOFLAVIN BIOSYNTHESIS PROTEIN PYRD, CHLOROPLASTIC"/>
    <property type="match status" value="1"/>
</dbReference>
<dbReference type="EMBL" id="BSFN01000040">
    <property type="protein sequence ID" value="GLK92230.1"/>
    <property type="molecule type" value="Genomic_DNA"/>
</dbReference>
<evidence type="ECO:0000313" key="4">
    <source>
        <dbReference type="Proteomes" id="UP001143328"/>
    </source>
</evidence>
<comment type="caution">
    <text evidence="3">The sequence shown here is derived from an EMBL/GenBank/DDBJ whole genome shotgun (WGS) entry which is preliminary data.</text>
</comment>
<feature type="domain" description="CMP/dCMP-type deaminase" evidence="2">
    <location>
        <begin position="9"/>
        <end position="134"/>
    </location>
</feature>
<evidence type="ECO:0000313" key="3">
    <source>
        <dbReference type="EMBL" id="GLK92230.1"/>
    </source>
</evidence>
<evidence type="ECO:0000256" key="1">
    <source>
        <dbReference type="SAM" id="MobiDB-lite"/>
    </source>
</evidence>
<accession>A0A9W6NIR5</accession>
<evidence type="ECO:0000259" key="2">
    <source>
        <dbReference type="PROSITE" id="PS51747"/>
    </source>
</evidence>
<dbReference type="AlphaFoldDB" id="A0A9W6NIR5"/>
<dbReference type="RefSeq" id="WP_271198521.1">
    <property type="nucleotide sequence ID" value="NZ_BSFN01000040.1"/>
</dbReference>
<keyword evidence="4" id="KW-1185">Reference proteome</keyword>
<feature type="region of interest" description="Disordered" evidence="1">
    <location>
        <begin position="173"/>
        <end position="193"/>
    </location>
</feature>
<dbReference type="Pfam" id="PF00383">
    <property type="entry name" value="dCMP_cyt_deam_1"/>
    <property type="match status" value="1"/>
</dbReference>
<reference evidence="3" key="1">
    <citation type="journal article" date="2014" name="Int. J. Syst. Evol. Microbiol.">
        <title>Complete genome sequence of Corynebacterium casei LMG S-19264T (=DSM 44701T), isolated from a smear-ripened cheese.</title>
        <authorList>
            <consortium name="US DOE Joint Genome Institute (JGI-PGF)"/>
            <person name="Walter F."/>
            <person name="Albersmeier A."/>
            <person name="Kalinowski J."/>
            <person name="Ruckert C."/>
        </authorList>
    </citation>
    <scope>NUCLEOTIDE SEQUENCE</scope>
    <source>
        <strain evidence="3">VKM B-2935</strain>
    </source>
</reference>
<dbReference type="Proteomes" id="UP001143328">
    <property type="component" value="Unassembled WGS sequence"/>
</dbReference>
<dbReference type="Gene3D" id="3.40.140.10">
    <property type="entry name" value="Cytidine Deaminase, domain 2"/>
    <property type="match status" value="1"/>
</dbReference>
<proteinExistence type="predicted"/>
<dbReference type="SUPFAM" id="SSF53927">
    <property type="entry name" value="Cytidine deaminase-like"/>
    <property type="match status" value="1"/>
</dbReference>
<organism evidence="3 4">
    <name type="scientific">Pseudomonas turukhanskensis</name>
    <dbReference type="NCBI Taxonomy" id="1806536"/>
    <lineage>
        <taxon>Bacteria</taxon>
        <taxon>Pseudomonadati</taxon>
        <taxon>Pseudomonadota</taxon>
        <taxon>Gammaproteobacteria</taxon>
        <taxon>Pseudomonadales</taxon>
        <taxon>Pseudomonadaceae</taxon>
        <taxon>Pseudomonas</taxon>
    </lineage>
</organism>
<dbReference type="PANTHER" id="PTHR11079">
    <property type="entry name" value="CYTOSINE DEAMINASE FAMILY MEMBER"/>
    <property type="match status" value="1"/>
</dbReference>
<name>A0A9W6NIR5_9PSED</name>
<dbReference type="GO" id="GO:0008835">
    <property type="term" value="F:diaminohydroxyphosphoribosylaminopyrimidine deaminase activity"/>
    <property type="evidence" value="ECO:0007669"/>
    <property type="project" value="TreeGrafter"/>
</dbReference>
<sequence>MQDNEKNTADQSEFMQLAIELASKCVSESGKVSPKVGAVVVKDGVILAAAYRGELKTGEHAEYTLLERKLKGVDLEGATIYSTLEPCTHRNHPKISCTDRVIDRKLKRVVIGTLDPNQTIRGLGELRLQDAGVEITRFEPELVLQIRELNREFAALHPVRGIQRDAAQVIEPLRPGEVGPNGHTIGFNDEGDKVEWIPSEDDESDEPWPMILRRSDASILREYNDLWDKVWWNRHQNWLYRLADGQETLRPGQEEILATAKKAALRIETKFGRNNLGWDDFEWGLLSGRMSALSWVLGSEWEESLDT</sequence>
<dbReference type="PROSITE" id="PS51747">
    <property type="entry name" value="CYT_DCMP_DEAMINASES_2"/>
    <property type="match status" value="1"/>
</dbReference>
<dbReference type="InterPro" id="IPR002125">
    <property type="entry name" value="CMP_dCMP_dom"/>
</dbReference>
<dbReference type="InterPro" id="IPR016193">
    <property type="entry name" value="Cytidine_deaminase-like"/>
</dbReference>
<gene>
    <name evidence="3" type="ORF">GCM10017655_52950</name>
</gene>
<protein>
    <recommendedName>
        <fullName evidence="2">CMP/dCMP-type deaminase domain-containing protein</fullName>
    </recommendedName>
</protein>
<reference evidence="3" key="2">
    <citation type="submission" date="2023-01" db="EMBL/GenBank/DDBJ databases">
        <authorList>
            <person name="Sun Q."/>
            <person name="Evtushenko L."/>
        </authorList>
    </citation>
    <scope>NUCLEOTIDE SEQUENCE</scope>
    <source>
        <strain evidence="3">VKM B-2935</strain>
    </source>
</reference>